<feature type="region of interest" description="Disordered" evidence="5">
    <location>
        <begin position="120"/>
        <end position="247"/>
    </location>
</feature>
<dbReference type="Proteomes" id="UP000093000">
    <property type="component" value="Unassembled WGS sequence"/>
</dbReference>
<evidence type="ECO:0000313" key="7">
    <source>
        <dbReference type="EMBL" id="OBZ86159.1"/>
    </source>
</evidence>
<dbReference type="InterPro" id="IPR009072">
    <property type="entry name" value="Histone-fold"/>
</dbReference>
<dbReference type="InterPro" id="IPR051647">
    <property type="entry name" value="Mediator_comp_sub12"/>
</dbReference>
<dbReference type="GO" id="GO:0005694">
    <property type="term" value="C:chromosome"/>
    <property type="evidence" value="ECO:0007669"/>
    <property type="project" value="UniProtKB-SubCell"/>
</dbReference>
<evidence type="ECO:0000256" key="1">
    <source>
        <dbReference type="ARBA" id="ARBA00004123"/>
    </source>
</evidence>
<name>A0A1C7NBL9_9FUNG</name>
<protein>
    <recommendedName>
        <fullName evidence="6">CENP-T/Histone H4 histone fold domain-containing protein</fullName>
    </recommendedName>
</protein>
<dbReference type="InParanoid" id="A0A1C7NBL9"/>
<evidence type="ECO:0000313" key="8">
    <source>
        <dbReference type="Proteomes" id="UP000093000"/>
    </source>
</evidence>
<feature type="domain" description="CENP-T/Histone H4 histone fold" evidence="6">
    <location>
        <begin position="355"/>
        <end position="423"/>
    </location>
</feature>
<dbReference type="PANTHER" id="PTHR46007">
    <property type="entry name" value="MEDIATOR OF RNA POLYMERASE II TRANSCRIPTION SUBUNIT 12"/>
    <property type="match status" value="1"/>
</dbReference>
<accession>A0A1C7NBL9</accession>
<dbReference type="InterPro" id="IPR035425">
    <property type="entry name" value="CENP-T/H4_C"/>
</dbReference>
<dbReference type="Pfam" id="PF15511">
    <property type="entry name" value="CENP-T_C"/>
    <property type="match status" value="1"/>
</dbReference>
<keyword evidence="3" id="KW-0158">Chromosome</keyword>
<dbReference type="GO" id="GO:0046982">
    <property type="term" value="F:protein heterodimerization activity"/>
    <property type="evidence" value="ECO:0007669"/>
    <property type="project" value="InterPro"/>
</dbReference>
<dbReference type="PANTHER" id="PTHR46007:SF12">
    <property type="entry name" value="C2H2-TYPE DOMAIN-CONTAINING PROTEIN-RELATED"/>
    <property type="match status" value="1"/>
</dbReference>
<feature type="compositionally biased region" description="Low complexity" evidence="5">
    <location>
        <begin position="127"/>
        <end position="165"/>
    </location>
</feature>
<feature type="region of interest" description="Disordered" evidence="5">
    <location>
        <begin position="17"/>
        <end position="39"/>
    </location>
</feature>
<sequence>MDNHVEIRRTVIATLSTSSKRSLSSASETSEEQQQQIEDHVESYVPKKRARVTESQFRSDAMRVNYDRLRGVELGLFRRMHRHVDHAPETLSPISQRSHNSFSRFNQIPLYESNDRRETVFKHPSAPSRSNASVVSTSTSTSISSLPSVSSRPSMRPLSSSPSILVSKPAIPPQHQYQHQQQHQQQQHQPQQQQLQQQQLQQQQLQQQSPSTPPIKSQTKTRLEQLEQSSRLSPIPNQQMFQFNDDGDIGLGDEGLINRELGDDRLDQLSLGHSDDNQSIHDDDIEVIPPPKDTSHRISPTDCLTRRLLGDPFENQGSYEESDINYFTKSEVEMMFRNRLDPSKKLRNFTNTRLFSKITDLFFEHIKTDLLAYKQNQPASYQHIITENDVILLMKRQRFLTDTSNIQSLASRYLSKTYCDRMLESVAANNRIRPADGIHYDHQNQFLPFDDESYFYDSDE</sequence>
<dbReference type="EMBL" id="LUGH01000323">
    <property type="protein sequence ID" value="OBZ86159.1"/>
    <property type="molecule type" value="Genomic_DNA"/>
</dbReference>
<dbReference type="AlphaFoldDB" id="A0A1C7NBL9"/>
<reference evidence="7 8" key="1">
    <citation type="submission" date="2016-03" db="EMBL/GenBank/DDBJ databases">
        <title>Choanephora cucurbitarum.</title>
        <authorList>
            <person name="Min B."/>
            <person name="Park H."/>
            <person name="Park J.-H."/>
            <person name="Shin H.-D."/>
            <person name="Choi I.-G."/>
        </authorList>
    </citation>
    <scope>NUCLEOTIDE SEQUENCE [LARGE SCALE GENOMIC DNA]</scope>
    <source>
        <strain evidence="7 8">KUS-F28377</strain>
    </source>
</reference>
<dbReference type="Gene3D" id="1.10.20.10">
    <property type="entry name" value="Histone, subunit A"/>
    <property type="match status" value="1"/>
</dbReference>
<evidence type="ECO:0000256" key="5">
    <source>
        <dbReference type="SAM" id="MobiDB-lite"/>
    </source>
</evidence>
<comment type="subcellular location">
    <subcellularLocation>
        <location evidence="2">Chromosome</location>
    </subcellularLocation>
    <subcellularLocation>
        <location evidence="1">Nucleus</location>
    </subcellularLocation>
</comment>
<evidence type="ECO:0000256" key="2">
    <source>
        <dbReference type="ARBA" id="ARBA00004286"/>
    </source>
</evidence>
<dbReference type="GO" id="GO:0016592">
    <property type="term" value="C:mediator complex"/>
    <property type="evidence" value="ECO:0007669"/>
    <property type="project" value="TreeGrafter"/>
</dbReference>
<keyword evidence="8" id="KW-1185">Reference proteome</keyword>
<dbReference type="GO" id="GO:0003713">
    <property type="term" value="F:transcription coactivator activity"/>
    <property type="evidence" value="ECO:0007669"/>
    <property type="project" value="TreeGrafter"/>
</dbReference>
<comment type="caution">
    <text evidence="7">The sequence shown here is derived from an EMBL/GenBank/DDBJ whole genome shotgun (WGS) entry which is preliminary data.</text>
</comment>
<evidence type="ECO:0000259" key="6">
    <source>
        <dbReference type="Pfam" id="PF15511"/>
    </source>
</evidence>
<proteinExistence type="predicted"/>
<dbReference type="GO" id="GO:0045944">
    <property type="term" value="P:positive regulation of transcription by RNA polymerase II"/>
    <property type="evidence" value="ECO:0007669"/>
    <property type="project" value="TreeGrafter"/>
</dbReference>
<feature type="compositionally biased region" description="Polar residues" evidence="5">
    <location>
        <begin position="214"/>
        <end position="242"/>
    </location>
</feature>
<feature type="region of interest" description="Disordered" evidence="5">
    <location>
        <begin position="273"/>
        <end position="299"/>
    </location>
</feature>
<feature type="compositionally biased region" description="Low complexity" evidence="5">
    <location>
        <begin position="173"/>
        <end position="208"/>
    </location>
</feature>
<gene>
    <name evidence="7" type="ORF">A0J61_05790</name>
</gene>
<evidence type="ECO:0000256" key="4">
    <source>
        <dbReference type="ARBA" id="ARBA00023242"/>
    </source>
</evidence>
<feature type="compositionally biased region" description="Low complexity" evidence="5">
    <location>
        <begin position="17"/>
        <end position="36"/>
    </location>
</feature>
<evidence type="ECO:0000256" key="3">
    <source>
        <dbReference type="ARBA" id="ARBA00022454"/>
    </source>
</evidence>
<keyword evidence="4" id="KW-0539">Nucleus</keyword>
<organism evidence="7 8">
    <name type="scientific">Choanephora cucurbitarum</name>
    <dbReference type="NCBI Taxonomy" id="101091"/>
    <lineage>
        <taxon>Eukaryota</taxon>
        <taxon>Fungi</taxon>
        <taxon>Fungi incertae sedis</taxon>
        <taxon>Mucoromycota</taxon>
        <taxon>Mucoromycotina</taxon>
        <taxon>Mucoromycetes</taxon>
        <taxon>Mucorales</taxon>
        <taxon>Mucorineae</taxon>
        <taxon>Choanephoraceae</taxon>
        <taxon>Choanephoroideae</taxon>
        <taxon>Choanephora</taxon>
    </lineage>
</organism>
<feature type="compositionally biased region" description="Basic and acidic residues" evidence="5">
    <location>
        <begin position="273"/>
        <end position="282"/>
    </location>
</feature>
<dbReference type="OrthoDB" id="10071681at2759"/>
<dbReference type="STRING" id="101091.A0A1C7NBL9"/>